<evidence type="ECO:0000259" key="3">
    <source>
        <dbReference type="Pfam" id="PF10145"/>
    </source>
</evidence>
<evidence type="ECO:0000313" key="4">
    <source>
        <dbReference type="EMBL" id="QDU67714.1"/>
    </source>
</evidence>
<dbReference type="KEGG" id="pbap:Pla133_28020"/>
<protein>
    <submittedName>
        <fullName evidence="4">Phage-related minor tail protein</fullName>
    </submittedName>
</protein>
<feature type="domain" description="Phage tail tape measure protein" evidence="3">
    <location>
        <begin position="105"/>
        <end position="298"/>
    </location>
</feature>
<proteinExistence type="predicted"/>
<evidence type="ECO:0000256" key="1">
    <source>
        <dbReference type="ARBA" id="ARBA00022612"/>
    </source>
</evidence>
<dbReference type="PANTHER" id="PTHR37813">
    <property type="entry name" value="FELS-2 PROPHAGE PROTEIN"/>
    <property type="match status" value="1"/>
</dbReference>
<reference evidence="4 5" key="1">
    <citation type="submission" date="2019-02" db="EMBL/GenBank/DDBJ databases">
        <title>Deep-cultivation of Planctomycetes and their phenomic and genomic characterization uncovers novel biology.</title>
        <authorList>
            <person name="Wiegand S."/>
            <person name="Jogler M."/>
            <person name="Boedeker C."/>
            <person name="Pinto D."/>
            <person name="Vollmers J."/>
            <person name="Rivas-Marin E."/>
            <person name="Kohn T."/>
            <person name="Peeters S.H."/>
            <person name="Heuer A."/>
            <person name="Rast P."/>
            <person name="Oberbeckmann S."/>
            <person name="Bunk B."/>
            <person name="Jeske O."/>
            <person name="Meyerdierks A."/>
            <person name="Storesund J.E."/>
            <person name="Kallscheuer N."/>
            <person name="Luecker S."/>
            <person name="Lage O.M."/>
            <person name="Pohl T."/>
            <person name="Merkel B.J."/>
            <person name="Hornburger P."/>
            <person name="Mueller R.-W."/>
            <person name="Bruemmer F."/>
            <person name="Labrenz M."/>
            <person name="Spormann A.M."/>
            <person name="Op den Camp H."/>
            <person name="Overmann J."/>
            <person name="Amann R."/>
            <person name="Jetten M.S.M."/>
            <person name="Mascher T."/>
            <person name="Medema M.H."/>
            <person name="Devos D.P."/>
            <person name="Kaster A.-K."/>
            <person name="Ovreas L."/>
            <person name="Rohde M."/>
            <person name="Galperin M.Y."/>
            <person name="Jogler C."/>
        </authorList>
    </citation>
    <scope>NUCLEOTIDE SEQUENCE [LARGE SCALE GENOMIC DNA]</scope>
    <source>
        <strain evidence="4 5">Pla133</strain>
    </source>
</reference>
<evidence type="ECO:0000313" key="5">
    <source>
        <dbReference type="Proteomes" id="UP000316921"/>
    </source>
</evidence>
<keyword evidence="5" id="KW-1185">Reference proteome</keyword>
<dbReference type="PANTHER" id="PTHR37813:SF1">
    <property type="entry name" value="FELS-2 PROPHAGE PROTEIN"/>
    <property type="match status" value="1"/>
</dbReference>
<keyword evidence="2" id="KW-0175">Coiled coil</keyword>
<dbReference type="NCBIfam" id="TIGR01760">
    <property type="entry name" value="tape_meas_TP901"/>
    <property type="match status" value="1"/>
</dbReference>
<dbReference type="InterPro" id="IPR010090">
    <property type="entry name" value="Phage_tape_meas"/>
</dbReference>
<evidence type="ECO:0000256" key="2">
    <source>
        <dbReference type="SAM" id="Coils"/>
    </source>
</evidence>
<accession>A0A518BL70</accession>
<dbReference type="Pfam" id="PF10145">
    <property type="entry name" value="PhageMin_Tail"/>
    <property type="match status" value="1"/>
</dbReference>
<dbReference type="EMBL" id="CP036287">
    <property type="protein sequence ID" value="QDU67714.1"/>
    <property type="molecule type" value="Genomic_DNA"/>
</dbReference>
<name>A0A518BL70_9BACT</name>
<feature type="coiled-coil region" evidence="2">
    <location>
        <begin position="470"/>
        <end position="530"/>
    </location>
</feature>
<gene>
    <name evidence="4" type="ORF">Pla133_28020</name>
</gene>
<organism evidence="4 5">
    <name type="scientific">Engelhardtia mirabilis</name>
    <dbReference type="NCBI Taxonomy" id="2528011"/>
    <lineage>
        <taxon>Bacteria</taxon>
        <taxon>Pseudomonadati</taxon>
        <taxon>Planctomycetota</taxon>
        <taxon>Planctomycetia</taxon>
        <taxon>Planctomycetia incertae sedis</taxon>
        <taxon>Engelhardtia</taxon>
    </lineage>
</organism>
<dbReference type="AlphaFoldDB" id="A0A518BL70"/>
<keyword evidence="1" id="KW-1188">Viral release from host cell</keyword>
<sequence>MPTLEATIDAAKAKRGADEFNRAVDSMADEAEQAGLEVNRLEVQTDRLGTTASRTAVFATSLAVAFAAFAGGREAVRTLADFERGLIGVGKTADLEGSALSALGDDIRDLSREVPATTAELLEIAQAAGQLGVKGRSDILAFTETLAKLGGASDLAGEEAAQTLARLLNITGESASEVGRLGSVIVALGNSQAATESQIARSASEVAKATAAYEVSSAQASALGAALAALGVQAELGGSTVGRSFRAIDAAVRSGGPALEALERLTGRGAADLQVNFRSDPVEVFRDLIRGLRDLGREGGDATAALESIGLTGDRLLAVIPTLAQGYDVLTSSLATANAEVENATALDKEAAKAVEALSNQWKLLGNSVESSVTQFGDSTGALSDAVRLTREVVDEVAGLDTRSSGASLSVEALATAVRSLGGALAGVAVGGGIQALGTVPRALSSVARIAASNPFVALGASAGALAGLFASASAEARELSEELEGVLNTGDQVEAFFRRLSDLEVGIGRAETEGDLDRQLEKAKQVQAELTRFADSLAAASAPDRLSVSSLRGEGISGEVLDQVLDAARIDFAQRFRDFSSSVAEDLASELEGVASGASRRISDQSIDGALTLADQLTRTLGLDALDASGVDLSPAVNAVRDFTELADELEVAKRRIRDASLEDDGAGRRALISSATRDLERLRPELAQAAQGLAEVVQASFDGVEIGVVDKDTVIETLDAIRPEATARVEALTRDLEERAAAGGEQVGGALGENIKSGLEGSFAAGSARQFLPLERFFAGLQFETALAGEAADAQSDLRAARDGAAAAFQSGRLDLIPQSILQAIALTRLQTEAERELAEQRAESADLALAAQPNDNRAAAFEGEVDRFSRSLQEQFELVGKSREQQEELLLIRDLNSLALAAEAEGLDAVAVSIRGQEDAIVSLLQRLQDERAAAELVNQISEGLAGAGTDFVDQFIEDLDRVEDALEVLANRVRRIFLEALLFDPLDDFLGSFLKDFFSGFGSGIGGGGSKGGSSFPGSAANSGTGGVAGGGSSFPGSSANSGLVLKSLPAPEIPPGLPTGPGFATPGSFSGAKAGSSSTFVVNVTQNFSGQTDRATVDYAAQQVGKRARRAVREGR</sequence>
<dbReference type="Proteomes" id="UP000316921">
    <property type="component" value="Chromosome"/>
</dbReference>